<name>A0A839QZW1_9MICO</name>
<dbReference type="Gene3D" id="3.40.50.2000">
    <property type="entry name" value="Glycogen Phosphorylase B"/>
    <property type="match status" value="2"/>
</dbReference>
<dbReference type="AlphaFoldDB" id="A0A839QZW1"/>
<dbReference type="Proteomes" id="UP000568050">
    <property type="component" value="Unassembled WGS sequence"/>
</dbReference>
<dbReference type="CDD" id="cd03801">
    <property type="entry name" value="GT4_PimA-like"/>
    <property type="match status" value="1"/>
</dbReference>
<evidence type="ECO:0000259" key="3">
    <source>
        <dbReference type="Pfam" id="PF13439"/>
    </source>
</evidence>
<dbReference type="PANTHER" id="PTHR45871">
    <property type="entry name" value="N-ACETYLGLUCOSAMINYL-PHOSPHATIDYLINOSITOL BIOSYNTHETIC PROTEIN"/>
    <property type="match status" value="1"/>
</dbReference>
<dbReference type="PANTHER" id="PTHR45871:SF1">
    <property type="entry name" value="PHOSPHATIDYLINOSITOL N-ACETYLGLUCOSAMINYLTRANSFERASE SUBUNIT A"/>
    <property type="match status" value="1"/>
</dbReference>
<feature type="domain" description="Glycosyltransferase subfamily 4-like N-terminal" evidence="3">
    <location>
        <begin position="22"/>
        <end position="181"/>
    </location>
</feature>
<comment type="caution">
    <text evidence="4">The sequence shown here is derived from an EMBL/GenBank/DDBJ whole genome shotgun (WGS) entry which is preliminary data.</text>
</comment>
<dbReference type="Pfam" id="PF13439">
    <property type="entry name" value="Glyco_transf_4"/>
    <property type="match status" value="1"/>
</dbReference>
<keyword evidence="2 4" id="KW-0808">Transferase</keyword>
<evidence type="ECO:0000256" key="1">
    <source>
        <dbReference type="ARBA" id="ARBA00022676"/>
    </source>
</evidence>
<gene>
    <name evidence="4" type="ORF">FHX50_001798</name>
</gene>
<dbReference type="InterPro" id="IPR028098">
    <property type="entry name" value="Glyco_trans_4-like_N"/>
</dbReference>
<protein>
    <submittedName>
        <fullName evidence="4">Glycosyltransferase involved in cell wall biosynthesis</fullName>
    </submittedName>
</protein>
<evidence type="ECO:0000313" key="5">
    <source>
        <dbReference type="Proteomes" id="UP000568050"/>
    </source>
</evidence>
<organism evidence="4 5">
    <name type="scientific">Helcobacillus massiliensis</name>
    <dbReference type="NCBI Taxonomy" id="521392"/>
    <lineage>
        <taxon>Bacteria</taxon>
        <taxon>Bacillati</taxon>
        <taxon>Actinomycetota</taxon>
        <taxon>Actinomycetes</taxon>
        <taxon>Micrococcales</taxon>
        <taxon>Dermabacteraceae</taxon>
        <taxon>Helcobacillus</taxon>
    </lineage>
</organism>
<proteinExistence type="predicted"/>
<evidence type="ECO:0000313" key="4">
    <source>
        <dbReference type="EMBL" id="MBB3023501.1"/>
    </source>
</evidence>
<sequence>MRGTPAPAAGPLVLWAAPVAEVGGVARHLLDVARAGIPGHRLVFAVPEGPLAGQLRAAGAAVVTGPIGAADGARTAVPALRRIVSALRPQIVHTHLAFADLAVSAATAGIDVRRVSTEHGIAADSRLYQRSAASARVKARLHSARLRRTDHVIAVSESTRKQIQRQWGSGAPITVIRNGIDRPGSPVAPAAGLRILSLSRLAPEKCLDCVLRGFAELHRSHPEARLTLAGDGPERGACADLITRLGLDDAVTMPGVVDSDSALADHDVVVQLSAWENLSYTLLDAAARGLGIVATDVGGNAEITGGTGLIQDPSDAPAVAHVLQQQGLQPSERPALAETIPSVQAMVEQISAVYRRMLTDRPIREVSRR</sequence>
<dbReference type="SUPFAM" id="SSF53756">
    <property type="entry name" value="UDP-Glycosyltransferase/glycogen phosphorylase"/>
    <property type="match status" value="1"/>
</dbReference>
<dbReference type="EMBL" id="JACHWP010000006">
    <property type="protein sequence ID" value="MBB3023501.1"/>
    <property type="molecule type" value="Genomic_DNA"/>
</dbReference>
<accession>A0A839QZW1</accession>
<dbReference type="Pfam" id="PF13692">
    <property type="entry name" value="Glyco_trans_1_4"/>
    <property type="match status" value="1"/>
</dbReference>
<keyword evidence="5" id="KW-1185">Reference proteome</keyword>
<reference evidence="4 5" key="1">
    <citation type="submission" date="2020-08" db="EMBL/GenBank/DDBJ databases">
        <title>Sequencing the genomes of 1000 actinobacteria strains.</title>
        <authorList>
            <person name="Klenk H.-P."/>
        </authorList>
    </citation>
    <scope>NUCLEOTIDE SEQUENCE [LARGE SCALE GENOMIC DNA]</scope>
    <source>
        <strain evidence="4 5">DSM 23040</strain>
    </source>
</reference>
<dbReference type="RefSeq" id="WP_343064080.1">
    <property type="nucleotide sequence ID" value="NZ_CBCSFZ010000011.1"/>
</dbReference>
<evidence type="ECO:0000256" key="2">
    <source>
        <dbReference type="ARBA" id="ARBA00022679"/>
    </source>
</evidence>
<keyword evidence="1" id="KW-0328">Glycosyltransferase</keyword>
<dbReference type="GO" id="GO:0016757">
    <property type="term" value="F:glycosyltransferase activity"/>
    <property type="evidence" value="ECO:0007669"/>
    <property type="project" value="UniProtKB-KW"/>
</dbReference>